<evidence type="ECO:0000313" key="13">
    <source>
        <dbReference type="RefSeq" id="XP_032817410.1"/>
    </source>
</evidence>
<evidence type="ECO:0000256" key="6">
    <source>
        <dbReference type="ARBA" id="ARBA00023015"/>
    </source>
</evidence>
<dbReference type="InterPro" id="IPR011598">
    <property type="entry name" value="bHLH_dom"/>
</dbReference>
<evidence type="ECO:0000256" key="3">
    <source>
        <dbReference type="ARBA" id="ARBA00022473"/>
    </source>
</evidence>
<dbReference type="GO" id="GO:0032922">
    <property type="term" value="P:circadian regulation of gene expression"/>
    <property type="evidence" value="ECO:0007669"/>
    <property type="project" value="TreeGrafter"/>
</dbReference>
<gene>
    <name evidence="13" type="primary">LOC116946542</name>
</gene>
<dbReference type="SUPFAM" id="SSF47459">
    <property type="entry name" value="HLH, helix-loop-helix DNA-binding domain"/>
    <property type="match status" value="1"/>
</dbReference>
<dbReference type="Pfam" id="PF00010">
    <property type="entry name" value="HLH"/>
    <property type="match status" value="1"/>
</dbReference>
<dbReference type="GO" id="GO:0030154">
    <property type="term" value="P:cell differentiation"/>
    <property type="evidence" value="ECO:0007669"/>
    <property type="project" value="TreeGrafter"/>
</dbReference>
<organism evidence="12 13">
    <name type="scientific">Petromyzon marinus</name>
    <name type="common">Sea lamprey</name>
    <dbReference type="NCBI Taxonomy" id="7757"/>
    <lineage>
        <taxon>Eukaryota</taxon>
        <taxon>Metazoa</taxon>
        <taxon>Chordata</taxon>
        <taxon>Craniata</taxon>
        <taxon>Vertebrata</taxon>
        <taxon>Cyclostomata</taxon>
        <taxon>Hyperoartia</taxon>
        <taxon>Petromyzontiformes</taxon>
        <taxon>Petromyzontidae</taxon>
        <taxon>Petromyzon</taxon>
    </lineage>
</organism>
<dbReference type="Proteomes" id="UP001318040">
    <property type="component" value="Chromosome 27"/>
</dbReference>
<dbReference type="GO" id="GO:0000122">
    <property type="term" value="P:negative regulation of transcription by RNA polymerase II"/>
    <property type="evidence" value="ECO:0007669"/>
    <property type="project" value="InterPro"/>
</dbReference>
<evidence type="ECO:0000256" key="4">
    <source>
        <dbReference type="ARBA" id="ARBA00022490"/>
    </source>
</evidence>
<evidence type="ECO:0000256" key="7">
    <source>
        <dbReference type="ARBA" id="ARBA00023108"/>
    </source>
</evidence>
<evidence type="ECO:0000256" key="5">
    <source>
        <dbReference type="ARBA" id="ARBA00022491"/>
    </source>
</evidence>
<dbReference type="GO" id="GO:0005634">
    <property type="term" value="C:nucleus"/>
    <property type="evidence" value="ECO:0007669"/>
    <property type="project" value="UniProtKB-SubCell"/>
</dbReference>
<name>A0AAJ7TI97_PETMA</name>
<comment type="subcellular location">
    <subcellularLocation>
        <location evidence="2">Cytoplasm</location>
    </subcellularLocation>
    <subcellularLocation>
        <location evidence="1">Nucleus</location>
    </subcellularLocation>
</comment>
<protein>
    <submittedName>
        <fullName evidence="13">DNA-binding protein inhibitor ID-2-like</fullName>
    </submittedName>
</protein>
<dbReference type="AlphaFoldDB" id="A0AAJ7TI97"/>
<evidence type="ECO:0000259" key="11">
    <source>
        <dbReference type="PROSITE" id="PS50888"/>
    </source>
</evidence>
<evidence type="ECO:0000256" key="1">
    <source>
        <dbReference type="ARBA" id="ARBA00004123"/>
    </source>
</evidence>
<dbReference type="KEGG" id="pmrn:116946542"/>
<keyword evidence="6" id="KW-0805">Transcription regulation</keyword>
<dbReference type="InterPro" id="IPR026052">
    <property type="entry name" value="DNA-bd_prot-inh"/>
</dbReference>
<dbReference type="GO" id="GO:0046983">
    <property type="term" value="F:protein dimerization activity"/>
    <property type="evidence" value="ECO:0007669"/>
    <property type="project" value="InterPro"/>
</dbReference>
<dbReference type="Gene3D" id="4.10.280.10">
    <property type="entry name" value="Helix-loop-helix DNA-binding domain"/>
    <property type="match status" value="1"/>
</dbReference>
<keyword evidence="12" id="KW-1185">Reference proteome</keyword>
<sequence>MKAISPVRAPRHQPCGDSVRCLSEHGLGISRGLKALVSGADEPLGLLYDMKNCYSKLKELVPSIPQGRKVSQMEILQHVIDYILDLQLALETHPAVVQKQQQQQQVQQQQLQQQLPAQMQHPAPSRLPLSALNTDVLRLDSQVSAEPGHVRNP</sequence>
<dbReference type="GeneID" id="116946542"/>
<evidence type="ECO:0000256" key="10">
    <source>
        <dbReference type="SAM" id="MobiDB-lite"/>
    </source>
</evidence>
<feature type="region of interest" description="Disordered" evidence="10">
    <location>
        <begin position="102"/>
        <end position="127"/>
    </location>
</feature>
<dbReference type="SMART" id="SM00353">
    <property type="entry name" value="HLH"/>
    <property type="match status" value="1"/>
</dbReference>
<reference evidence="13" key="1">
    <citation type="submission" date="2025-08" db="UniProtKB">
        <authorList>
            <consortium name="RefSeq"/>
        </authorList>
    </citation>
    <scope>IDENTIFICATION</scope>
    <source>
        <tissue evidence="13">Sperm</tissue>
    </source>
</reference>
<evidence type="ECO:0000256" key="9">
    <source>
        <dbReference type="ARBA" id="ARBA00023242"/>
    </source>
</evidence>
<keyword evidence="7" id="KW-0090">Biological rhythms</keyword>
<proteinExistence type="predicted"/>
<dbReference type="PANTHER" id="PTHR11723">
    <property type="entry name" value="DNA-BINDING PROTEIN INHIBITOR"/>
    <property type="match status" value="1"/>
</dbReference>
<keyword evidence="9" id="KW-0539">Nucleus</keyword>
<dbReference type="GO" id="GO:0005737">
    <property type="term" value="C:cytoplasm"/>
    <property type="evidence" value="ECO:0007669"/>
    <property type="project" value="UniProtKB-SubCell"/>
</dbReference>
<accession>A0AAJ7TI97</accession>
<keyword evidence="3" id="KW-0217">Developmental protein</keyword>
<evidence type="ECO:0000313" key="12">
    <source>
        <dbReference type="Proteomes" id="UP001318040"/>
    </source>
</evidence>
<dbReference type="InterPro" id="IPR036638">
    <property type="entry name" value="HLH_DNA-bd_sf"/>
</dbReference>
<evidence type="ECO:0000256" key="8">
    <source>
        <dbReference type="ARBA" id="ARBA00023163"/>
    </source>
</evidence>
<keyword evidence="5" id="KW-0678">Repressor</keyword>
<dbReference type="PANTHER" id="PTHR11723:SF17">
    <property type="entry name" value="PROTEIN EXTRA-MACROCHAETAE"/>
    <property type="match status" value="1"/>
</dbReference>
<evidence type="ECO:0000256" key="2">
    <source>
        <dbReference type="ARBA" id="ARBA00004496"/>
    </source>
</evidence>
<keyword evidence="8" id="KW-0804">Transcription</keyword>
<dbReference type="PROSITE" id="PS50888">
    <property type="entry name" value="BHLH"/>
    <property type="match status" value="1"/>
</dbReference>
<feature type="domain" description="BHLH" evidence="11">
    <location>
        <begin position="34"/>
        <end position="86"/>
    </location>
</feature>
<dbReference type="FunFam" id="4.10.280.10:FF:000055">
    <property type="entry name" value="DNA-binding protein inhibitor ID-2"/>
    <property type="match status" value="1"/>
</dbReference>
<keyword evidence="4" id="KW-0963">Cytoplasm</keyword>
<dbReference type="RefSeq" id="XP_032817410.1">
    <property type="nucleotide sequence ID" value="XM_032961519.1"/>
</dbReference>
<feature type="compositionally biased region" description="Low complexity" evidence="10">
    <location>
        <begin position="102"/>
        <end position="120"/>
    </location>
</feature>